<feature type="transmembrane region" description="Helical" evidence="2">
    <location>
        <begin position="73"/>
        <end position="92"/>
    </location>
</feature>
<keyword evidence="2" id="KW-1133">Transmembrane helix</keyword>
<name>A0A8T9BXA9_9HELO</name>
<comment type="caution">
    <text evidence="3">The sequence shown here is derived from an EMBL/GenBank/DDBJ whole genome shotgun (WGS) entry which is preliminary data.</text>
</comment>
<feature type="region of interest" description="Disordered" evidence="1">
    <location>
        <begin position="1"/>
        <end position="48"/>
    </location>
</feature>
<dbReference type="Proteomes" id="UP000469558">
    <property type="component" value="Unassembled WGS sequence"/>
</dbReference>
<feature type="compositionally biased region" description="Low complexity" evidence="1">
    <location>
        <begin position="34"/>
        <end position="44"/>
    </location>
</feature>
<dbReference type="EMBL" id="QGMK01001718">
    <property type="protein sequence ID" value="TVY65524.1"/>
    <property type="molecule type" value="Genomic_DNA"/>
</dbReference>
<accession>A0A8T9BXA9</accession>
<dbReference type="AlphaFoldDB" id="A0A8T9BXA9"/>
<sequence length="682" mass="74047">MPDQKRPYPELVSIEPSYSNAESVFDDKSESEKSSPQSSISPQSLHTKPWPARPQVLHKGLDGWRWWDSTVDVIVLLLPIPFIILIAAVIAVNGREVDEYELNILDHAIKGATTVFPIFFAATTGRAAVKYATWKLEQGTTLGTLEQLMGSRTVASAIGTQIQLRSFNAIGVALIIVWSLSPIGSQSVLHILSTPAKPTSTTMNVSYFNSRQQSYSSPSGAFRNQWYPGFAVLFGSSLLAPQVMKQSTMDTWGNVKIPFYSSVVGSGATTDAEGWTQISSNSTPTYSSLFGLPLSGILIGNTTLTVESTYTEFACGNINVTSQTLPNGTFFKTDMISPSGPFVSFEDVPMNAAWAIGYQGPDVGAHRESDTSPYVYPKSCPDCLPSDYTTGNFDPGTLVYQEYDGQDNITSVFCMPSQQYIESEIRCERDSESQTCEVTAQRPSLLPHMPNTITPLSFPQVVLGLTALLPNSTPQFGAVNLIQNYLLNPSSGASIISGENSFGTNDGQTPVLGISMKDFGDGLGQIMNAYFYGSMWNSTPYITGASFDGIQANLVGGNNASFIPATSQDVLAAMIQNQTAAFTVSATLVIYSQVYFVFYSWLSIFFISTLVMLAASIVGVIYSRRTIVPDYLGYVSSLAKESPYIRMPDVGVNMDGMDKARLVKDVKVRLGDVSPIEEGRGR</sequence>
<reference evidence="3 4" key="1">
    <citation type="submission" date="2018-05" db="EMBL/GenBank/DDBJ databases">
        <title>Genome sequencing and assembly of the regulated plant pathogen Lachnellula willkommii and related sister species for the development of diagnostic species identification markers.</title>
        <authorList>
            <person name="Giroux E."/>
            <person name="Bilodeau G."/>
        </authorList>
    </citation>
    <scope>NUCLEOTIDE SEQUENCE [LARGE SCALE GENOMIC DNA]</scope>
    <source>
        <strain evidence="3 4">CBS 268.59</strain>
    </source>
</reference>
<evidence type="ECO:0000313" key="3">
    <source>
        <dbReference type="EMBL" id="TVY65524.1"/>
    </source>
</evidence>
<dbReference type="OrthoDB" id="3692311at2759"/>
<proteinExistence type="predicted"/>
<keyword evidence="4" id="KW-1185">Reference proteome</keyword>
<organism evidence="3 4">
    <name type="scientific">Lachnellula suecica</name>
    <dbReference type="NCBI Taxonomy" id="602035"/>
    <lineage>
        <taxon>Eukaryota</taxon>
        <taxon>Fungi</taxon>
        <taxon>Dikarya</taxon>
        <taxon>Ascomycota</taxon>
        <taxon>Pezizomycotina</taxon>
        <taxon>Leotiomycetes</taxon>
        <taxon>Helotiales</taxon>
        <taxon>Lachnaceae</taxon>
        <taxon>Lachnellula</taxon>
    </lineage>
</organism>
<evidence type="ECO:0000256" key="1">
    <source>
        <dbReference type="SAM" id="MobiDB-lite"/>
    </source>
</evidence>
<protein>
    <submittedName>
        <fullName evidence="3">Uncharacterized protein</fullName>
    </submittedName>
</protein>
<gene>
    <name evidence="3" type="ORF">LSUE1_G008057</name>
</gene>
<evidence type="ECO:0000256" key="2">
    <source>
        <dbReference type="SAM" id="Phobius"/>
    </source>
</evidence>
<feature type="transmembrane region" description="Helical" evidence="2">
    <location>
        <begin position="604"/>
        <end position="622"/>
    </location>
</feature>
<evidence type="ECO:0000313" key="4">
    <source>
        <dbReference type="Proteomes" id="UP000469558"/>
    </source>
</evidence>
<keyword evidence="2" id="KW-0472">Membrane</keyword>
<keyword evidence="2" id="KW-0812">Transmembrane</keyword>